<protein>
    <submittedName>
        <fullName evidence="1">Uncharacterized protein</fullName>
    </submittedName>
</protein>
<evidence type="ECO:0000313" key="1">
    <source>
        <dbReference type="EMBL" id="QEC64956.1"/>
    </source>
</evidence>
<proteinExistence type="predicted"/>
<dbReference type="AlphaFoldDB" id="A0A5B8V321"/>
<name>A0A5B8V321_9SPHI</name>
<keyword evidence="2" id="KW-1185">Reference proteome</keyword>
<sequence length="131" mass="14060">MKTKPYKIFTCLLVILLLSHCKKNGVNIPNVDHLQFSITGQTHHLGNVQSYEVTGNDFQMSSTVISAHNTVLNDPADVGEAITINIFHAATLKAGDNFTTNDIKKEGILITYSAGNADISTSVAGKQGTVT</sequence>
<dbReference type="Proteomes" id="UP000321479">
    <property type="component" value="Chromosome"/>
</dbReference>
<dbReference type="KEGG" id="mgin:FRZ54_21085"/>
<reference evidence="1 2" key="1">
    <citation type="journal article" date="2017" name="Curr. Microbiol.">
        <title>Mucilaginibacter ginsenosidivorans sp. nov., Isolated from Soil of Ginseng Field.</title>
        <authorList>
            <person name="Kim M.M."/>
            <person name="Siddiqi M.Z."/>
            <person name="Im W.T."/>
        </authorList>
    </citation>
    <scope>NUCLEOTIDE SEQUENCE [LARGE SCALE GENOMIC DNA]</scope>
    <source>
        <strain evidence="1 2">Gsoil 3017</strain>
    </source>
</reference>
<evidence type="ECO:0000313" key="2">
    <source>
        <dbReference type="Proteomes" id="UP000321479"/>
    </source>
</evidence>
<organism evidence="1 2">
    <name type="scientific">Mucilaginibacter ginsenosidivorans</name>
    <dbReference type="NCBI Taxonomy" id="398053"/>
    <lineage>
        <taxon>Bacteria</taxon>
        <taxon>Pseudomonadati</taxon>
        <taxon>Bacteroidota</taxon>
        <taxon>Sphingobacteriia</taxon>
        <taxon>Sphingobacteriales</taxon>
        <taxon>Sphingobacteriaceae</taxon>
        <taxon>Mucilaginibacter</taxon>
    </lineage>
</organism>
<accession>A0A5B8V321</accession>
<dbReference type="EMBL" id="CP042436">
    <property type="protein sequence ID" value="QEC64956.1"/>
    <property type="molecule type" value="Genomic_DNA"/>
</dbReference>
<dbReference type="RefSeq" id="WP_147033789.1">
    <property type="nucleotide sequence ID" value="NZ_CP042436.1"/>
</dbReference>
<gene>
    <name evidence="1" type="ORF">FRZ54_21085</name>
</gene>